<evidence type="ECO:0000256" key="1">
    <source>
        <dbReference type="ARBA" id="ARBA00000085"/>
    </source>
</evidence>
<evidence type="ECO:0000313" key="16">
    <source>
        <dbReference type="Proteomes" id="UP001319060"/>
    </source>
</evidence>
<keyword evidence="12 13" id="KW-0472">Membrane</keyword>
<dbReference type="EC" id="2.7.13.3" evidence="3"/>
<name>A0ABS2ZA43_9BACL</name>
<evidence type="ECO:0000256" key="4">
    <source>
        <dbReference type="ARBA" id="ARBA00022475"/>
    </source>
</evidence>
<dbReference type="SUPFAM" id="SSF47384">
    <property type="entry name" value="Homodimeric domain of signal transducing histidine kinase"/>
    <property type="match status" value="1"/>
</dbReference>
<protein>
    <recommendedName>
        <fullName evidence="3">histidine kinase</fullName>
        <ecNumber evidence="3">2.7.13.3</ecNumber>
    </recommendedName>
</protein>
<keyword evidence="4" id="KW-1003">Cell membrane</keyword>
<keyword evidence="9" id="KW-0067">ATP-binding</keyword>
<evidence type="ECO:0000313" key="15">
    <source>
        <dbReference type="EMBL" id="MBN3545054.1"/>
    </source>
</evidence>
<keyword evidence="10 13" id="KW-1133">Transmembrane helix</keyword>
<accession>A0ABS2ZA43</accession>
<keyword evidence="5" id="KW-0808">Transferase</keyword>
<dbReference type="GO" id="GO:0016301">
    <property type="term" value="F:kinase activity"/>
    <property type="evidence" value="ECO:0007669"/>
    <property type="project" value="UniProtKB-KW"/>
</dbReference>
<evidence type="ECO:0000256" key="7">
    <source>
        <dbReference type="ARBA" id="ARBA00022741"/>
    </source>
</evidence>
<dbReference type="PROSITE" id="PS50109">
    <property type="entry name" value="HIS_KIN"/>
    <property type="match status" value="1"/>
</dbReference>
<reference evidence="15 16" key="1">
    <citation type="submission" date="2021-01" db="EMBL/GenBank/DDBJ databases">
        <title>Genome Sequencing of Type Strains.</title>
        <authorList>
            <person name="Lemaire J.F."/>
            <person name="Inderbitzin P."/>
            <person name="Collins S.B."/>
            <person name="Wespe N."/>
            <person name="Knight-Connoni V."/>
        </authorList>
    </citation>
    <scope>NUCLEOTIDE SEQUENCE [LARGE SCALE GENOMIC DNA]</scope>
    <source>
        <strain evidence="15 16">DSM 14730</strain>
    </source>
</reference>
<evidence type="ECO:0000256" key="8">
    <source>
        <dbReference type="ARBA" id="ARBA00022777"/>
    </source>
</evidence>
<keyword evidence="8 15" id="KW-0418">Kinase</keyword>
<evidence type="ECO:0000256" key="13">
    <source>
        <dbReference type="SAM" id="Phobius"/>
    </source>
</evidence>
<comment type="catalytic activity">
    <reaction evidence="1">
        <text>ATP + protein L-histidine = ADP + protein N-phospho-L-histidine.</text>
        <dbReference type="EC" id="2.7.13.3"/>
    </reaction>
</comment>
<dbReference type="EMBL" id="JAFHKS010000042">
    <property type="protein sequence ID" value="MBN3545054.1"/>
    <property type="molecule type" value="Genomic_DNA"/>
</dbReference>
<dbReference type="InterPro" id="IPR036097">
    <property type="entry name" value="HisK_dim/P_sf"/>
</dbReference>
<dbReference type="InterPro" id="IPR036890">
    <property type="entry name" value="HATPase_C_sf"/>
</dbReference>
<dbReference type="PANTHER" id="PTHR45453:SF2">
    <property type="entry name" value="HISTIDINE KINASE"/>
    <property type="match status" value="1"/>
</dbReference>
<dbReference type="Proteomes" id="UP001319060">
    <property type="component" value="Unassembled WGS sequence"/>
</dbReference>
<evidence type="ECO:0000256" key="3">
    <source>
        <dbReference type="ARBA" id="ARBA00012438"/>
    </source>
</evidence>
<evidence type="ECO:0000256" key="2">
    <source>
        <dbReference type="ARBA" id="ARBA00004651"/>
    </source>
</evidence>
<feature type="transmembrane region" description="Helical" evidence="13">
    <location>
        <begin position="41"/>
        <end position="60"/>
    </location>
</feature>
<keyword evidence="16" id="KW-1185">Reference proteome</keyword>
<keyword evidence="11" id="KW-0902">Two-component regulatory system</keyword>
<dbReference type="InterPro" id="IPR004358">
    <property type="entry name" value="Sig_transdc_His_kin-like_C"/>
</dbReference>
<organism evidence="15 16">
    <name type="scientific">Fictibacillus barbaricus</name>
    <dbReference type="NCBI Taxonomy" id="182136"/>
    <lineage>
        <taxon>Bacteria</taxon>
        <taxon>Bacillati</taxon>
        <taxon>Bacillota</taxon>
        <taxon>Bacilli</taxon>
        <taxon>Bacillales</taxon>
        <taxon>Fictibacillaceae</taxon>
        <taxon>Fictibacillus</taxon>
    </lineage>
</organism>
<dbReference type="PANTHER" id="PTHR45453">
    <property type="entry name" value="PHOSPHATE REGULON SENSOR PROTEIN PHOR"/>
    <property type="match status" value="1"/>
</dbReference>
<dbReference type="Pfam" id="PF02518">
    <property type="entry name" value="HATPase_c"/>
    <property type="match status" value="1"/>
</dbReference>
<keyword evidence="7" id="KW-0547">Nucleotide-binding</keyword>
<evidence type="ECO:0000256" key="9">
    <source>
        <dbReference type="ARBA" id="ARBA00022840"/>
    </source>
</evidence>
<feature type="transmembrane region" description="Helical" evidence="13">
    <location>
        <begin position="12"/>
        <end position="29"/>
    </location>
</feature>
<proteinExistence type="predicted"/>
<dbReference type="PRINTS" id="PR00344">
    <property type="entry name" value="BCTRLSENSOR"/>
</dbReference>
<keyword evidence="6 13" id="KW-0812">Transmembrane</keyword>
<gene>
    <name evidence="15" type="ORF">JYA64_07100</name>
</gene>
<evidence type="ECO:0000256" key="10">
    <source>
        <dbReference type="ARBA" id="ARBA00022989"/>
    </source>
</evidence>
<dbReference type="InterPro" id="IPR003594">
    <property type="entry name" value="HATPase_dom"/>
</dbReference>
<evidence type="ECO:0000256" key="11">
    <source>
        <dbReference type="ARBA" id="ARBA00023012"/>
    </source>
</evidence>
<dbReference type="RefSeq" id="WP_188403310.1">
    <property type="nucleotide sequence ID" value="NZ_JAFHKS010000042.1"/>
</dbReference>
<evidence type="ECO:0000259" key="14">
    <source>
        <dbReference type="PROSITE" id="PS50109"/>
    </source>
</evidence>
<evidence type="ECO:0000256" key="6">
    <source>
        <dbReference type="ARBA" id="ARBA00022692"/>
    </source>
</evidence>
<dbReference type="InterPro" id="IPR005467">
    <property type="entry name" value="His_kinase_dom"/>
</dbReference>
<sequence>MRFFKFINYERPYIILYILMLLIMSAVFYTDPGMAWNWNTFFYGLALTAIIMIVFFIYRYQRNLSVIRHMQEEEYENLSLEAAFYRQLLDEREKNQIRDLNRIKDKQKEYYDFIVSWFHEIKTPISVLRLMEQTEVDLKSFQEEVAKIEHYVDQALYYSKLDNFHQDYDIQNCELDQLIKKVIRAHSKSFISKKISLQLDAEPITVQSDGKWLQFIFNQLISNALKYTGENGKVTIKTHETSQEKQLTISDNGIGIEKMDLPRIFNRGFSGTNGRTQTKSTGMGLYLAQELSKKLGHYITCTSTAGEYTEFIIHFPKNYDPYLHIK</sequence>
<evidence type="ECO:0000256" key="12">
    <source>
        <dbReference type="ARBA" id="ARBA00023136"/>
    </source>
</evidence>
<dbReference type="InterPro" id="IPR050351">
    <property type="entry name" value="BphY/WalK/GraS-like"/>
</dbReference>
<dbReference type="Gene3D" id="3.30.565.10">
    <property type="entry name" value="Histidine kinase-like ATPase, C-terminal domain"/>
    <property type="match status" value="1"/>
</dbReference>
<comment type="subcellular location">
    <subcellularLocation>
        <location evidence="2">Cell membrane</location>
        <topology evidence="2">Multi-pass membrane protein</topology>
    </subcellularLocation>
</comment>
<comment type="caution">
    <text evidence="15">The sequence shown here is derived from an EMBL/GenBank/DDBJ whole genome shotgun (WGS) entry which is preliminary data.</text>
</comment>
<evidence type="ECO:0000256" key="5">
    <source>
        <dbReference type="ARBA" id="ARBA00022679"/>
    </source>
</evidence>
<dbReference type="SMART" id="SM00387">
    <property type="entry name" value="HATPase_c"/>
    <property type="match status" value="1"/>
</dbReference>
<dbReference type="SUPFAM" id="SSF55874">
    <property type="entry name" value="ATPase domain of HSP90 chaperone/DNA topoisomerase II/histidine kinase"/>
    <property type="match status" value="1"/>
</dbReference>
<feature type="domain" description="Histidine kinase" evidence="14">
    <location>
        <begin position="116"/>
        <end position="319"/>
    </location>
</feature>